<name>A0ACC2PYT5_9HYME</name>
<proteinExistence type="predicted"/>
<evidence type="ECO:0000313" key="1">
    <source>
        <dbReference type="EMBL" id="KAJ8688123.1"/>
    </source>
</evidence>
<gene>
    <name evidence="1" type="ORF">QAD02_023918</name>
</gene>
<keyword evidence="2" id="KW-1185">Reference proteome</keyword>
<evidence type="ECO:0000313" key="2">
    <source>
        <dbReference type="Proteomes" id="UP001239111"/>
    </source>
</evidence>
<protein>
    <submittedName>
        <fullName evidence="1">Uncharacterized protein</fullName>
    </submittedName>
</protein>
<sequence>MLSLLLEYSNGIFDLEHRDREGQSPLCAAAWIEFPECVEILLRLGANIEHTDSEGRTPLELVSIDGRYNQLDRCEKCIQLLVEAGAKIRDILIKLLPDDTVDHIASIHEDYFKMNYPNNMASFAGLDQHDRHRQLKFCYEKAKFIVKYRVLYESQNLSIEEPMVDENMGKSMKLRSYYEACLAEIVLLQNSSITSSITHHDILTANKYFHKRVRDEKVYESFDEINIWNRFRLYAEDLYDRFKCLNKLHKTWEKSVTNLSLLLGLDSNTYYSIIHNILNHLDENDLVSMTRL</sequence>
<comment type="caution">
    <text evidence="1">The sequence shown here is derived from an EMBL/GenBank/DDBJ whole genome shotgun (WGS) entry which is preliminary data.</text>
</comment>
<reference evidence="1" key="1">
    <citation type="submission" date="2023-04" db="EMBL/GenBank/DDBJ databases">
        <title>A chromosome-level genome assembly of the parasitoid wasp Eretmocerus hayati.</title>
        <authorList>
            <person name="Zhong Y."/>
            <person name="Liu S."/>
            <person name="Liu Y."/>
        </authorList>
    </citation>
    <scope>NUCLEOTIDE SEQUENCE</scope>
    <source>
        <strain evidence="1">ZJU_SS_LIU_2023</strain>
    </source>
</reference>
<dbReference type="EMBL" id="CM056741">
    <property type="protein sequence ID" value="KAJ8688123.1"/>
    <property type="molecule type" value="Genomic_DNA"/>
</dbReference>
<organism evidence="1 2">
    <name type="scientific">Eretmocerus hayati</name>
    <dbReference type="NCBI Taxonomy" id="131215"/>
    <lineage>
        <taxon>Eukaryota</taxon>
        <taxon>Metazoa</taxon>
        <taxon>Ecdysozoa</taxon>
        <taxon>Arthropoda</taxon>
        <taxon>Hexapoda</taxon>
        <taxon>Insecta</taxon>
        <taxon>Pterygota</taxon>
        <taxon>Neoptera</taxon>
        <taxon>Endopterygota</taxon>
        <taxon>Hymenoptera</taxon>
        <taxon>Apocrita</taxon>
        <taxon>Proctotrupomorpha</taxon>
        <taxon>Chalcidoidea</taxon>
        <taxon>Aphelinidae</taxon>
        <taxon>Aphelininae</taxon>
        <taxon>Eretmocerus</taxon>
    </lineage>
</organism>
<accession>A0ACC2PYT5</accession>
<dbReference type="Proteomes" id="UP001239111">
    <property type="component" value="Chromosome 1"/>
</dbReference>